<proteinExistence type="predicted"/>
<sequence>MLTDHGGSLRPVIVALAACGNQHLAPGPAAGPGMRARHAEPGRHLTRTRPPGRNARVRKSDSASAEIPTRHPESSSPLPAGKLWNRE</sequence>
<dbReference type="InterPro" id="IPR036388">
    <property type="entry name" value="WH-like_DNA-bd_sf"/>
</dbReference>
<accession>A0A9W4DXU4</accession>
<dbReference type="EMBL" id="CAJSLV010000103">
    <property type="protein sequence ID" value="CAG6398453.1"/>
    <property type="molecule type" value="Genomic_DNA"/>
</dbReference>
<protein>
    <submittedName>
        <fullName evidence="2">Uncharacterized protein</fullName>
    </submittedName>
</protein>
<dbReference type="Gene3D" id="1.10.10.10">
    <property type="entry name" value="Winged helix-like DNA-binding domain superfamily/Winged helix DNA-binding domain"/>
    <property type="match status" value="1"/>
</dbReference>
<organism evidence="2 3">
    <name type="scientific">Actinacidiphila cocklensis</name>
    <dbReference type="NCBI Taxonomy" id="887465"/>
    <lineage>
        <taxon>Bacteria</taxon>
        <taxon>Bacillati</taxon>
        <taxon>Actinomycetota</taxon>
        <taxon>Actinomycetes</taxon>
        <taxon>Kitasatosporales</taxon>
        <taxon>Streptomycetaceae</taxon>
        <taxon>Actinacidiphila</taxon>
    </lineage>
</organism>
<evidence type="ECO:0000313" key="3">
    <source>
        <dbReference type="Proteomes" id="UP001152519"/>
    </source>
</evidence>
<gene>
    <name evidence="2" type="ORF">SCOCK_70137</name>
</gene>
<evidence type="ECO:0000256" key="1">
    <source>
        <dbReference type="SAM" id="MobiDB-lite"/>
    </source>
</evidence>
<reference evidence="2" key="1">
    <citation type="submission" date="2021-05" db="EMBL/GenBank/DDBJ databases">
        <authorList>
            <person name="Arsene-Ploetze F."/>
        </authorList>
    </citation>
    <scope>NUCLEOTIDE SEQUENCE</scope>
    <source>
        <strain evidence="2">DSM 42138</strain>
    </source>
</reference>
<dbReference type="AlphaFoldDB" id="A0A9W4DXU4"/>
<keyword evidence="3" id="KW-1185">Reference proteome</keyword>
<dbReference type="Proteomes" id="UP001152519">
    <property type="component" value="Unassembled WGS sequence"/>
</dbReference>
<comment type="caution">
    <text evidence="2">The sequence shown here is derived from an EMBL/GenBank/DDBJ whole genome shotgun (WGS) entry which is preliminary data.</text>
</comment>
<evidence type="ECO:0000313" key="2">
    <source>
        <dbReference type="EMBL" id="CAG6398453.1"/>
    </source>
</evidence>
<name>A0A9W4DXU4_9ACTN</name>
<feature type="region of interest" description="Disordered" evidence="1">
    <location>
        <begin position="22"/>
        <end position="87"/>
    </location>
</feature>